<name>A0A561UKJ5_9ACTN</name>
<keyword evidence="3" id="KW-1185">Reference proteome</keyword>
<reference evidence="2 3" key="1">
    <citation type="submission" date="2019-06" db="EMBL/GenBank/DDBJ databases">
        <title>Sequencing the genomes of 1000 actinobacteria strains.</title>
        <authorList>
            <person name="Klenk H.-P."/>
        </authorList>
    </citation>
    <scope>NUCLEOTIDE SEQUENCE [LARGE SCALE GENOMIC DNA]</scope>
    <source>
        <strain evidence="2 3">DSM 44826</strain>
    </source>
</reference>
<evidence type="ECO:0000313" key="2">
    <source>
        <dbReference type="EMBL" id="TWF99856.1"/>
    </source>
</evidence>
<dbReference type="RefSeq" id="WP_145906045.1">
    <property type="nucleotide sequence ID" value="NZ_BAAAMZ010000021.1"/>
</dbReference>
<dbReference type="InterPro" id="IPR037523">
    <property type="entry name" value="VOC_core"/>
</dbReference>
<proteinExistence type="predicted"/>
<feature type="domain" description="VOC" evidence="1">
    <location>
        <begin position="1"/>
        <end position="130"/>
    </location>
</feature>
<comment type="caution">
    <text evidence="2">The sequence shown here is derived from an EMBL/GenBank/DDBJ whole genome shotgun (WGS) entry which is preliminary data.</text>
</comment>
<dbReference type="Gene3D" id="3.10.180.10">
    <property type="entry name" value="2,3-Dihydroxybiphenyl 1,2-Dioxygenase, domain 1"/>
    <property type="match status" value="1"/>
</dbReference>
<keyword evidence="2" id="KW-0456">Lyase</keyword>
<dbReference type="Proteomes" id="UP000317940">
    <property type="component" value="Unassembled WGS sequence"/>
</dbReference>
<dbReference type="Pfam" id="PF18029">
    <property type="entry name" value="Glyoxalase_6"/>
    <property type="match status" value="1"/>
</dbReference>
<sequence>MDALYPRLLVGDFAACFHFYDAVLPELCGAVRQKGDAGGPYANWDLDDQAVLSLLDRAGLAEVLGEVRAPASDATMLALRVADVDAALAHCLAHGGTVVAPATDRPHWGPNLRTAHLRDPEGRLIELQSY</sequence>
<accession>A0A561UKJ5</accession>
<protein>
    <submittedName>
        <fullName evidence="2">Putative enzyme related to lactoylglutathione lyase</fullName>
    </submittedName>
</protein>
<organism evidence="2 3">
    <name type="scientific">Kitasatospora viridis</name>
    <dbReference type="NCBI Taxonomy" id="281105"/>
    <lineage>
        <taxon>Bacteria</taxon>
        <taxon>Bacillati</taxon>
        <taxon>Actinomycetota</taxon>
        <taxon>Actinomycetes</taxon>
        <taxon>Kitasatosporales</taxon>
        <taxon>Streptomycetaceae</taxon>
        <taxon>Kitasatospora</taxon>
    </lineage>
</organism>
<gene>
    <name evidence="2" type="ORF">FHX73_113713</name>
</gene>
<dbReference type="InterPro" id="IPR041581">
    <property type="entry name" value="Glyoxalase_6"/>
</dbReference>
<dbReference type="SUPFAM" id="SSF54593">
    <property type="entry name" value="Glyoxalase/Bleomycin resistance protein/Dihydroxybiphenyl dioxygenase"/>
    <property type="match status" value="1"/>
</dbReference>
<evidence type="ECO:0000259" key="1">
    <source>
        <dbReference type="PROSITE" id="PS51819"/>
    </source>
</evidence>
<dbReference type="OrthoDB" id="9798201at2"/>
<evidence type="ECO:0000313" key="3">
    <source>
        <dbReference type="Proteomes" id="UP000317940"/>
    </source>
</evidence>
<dbReference type="InterPro" id="IPR029068">
    <property type="entry name" value="Glyas_Bleomycin-R_OHBP_Dase"/>
</dbReference>
<dbReference type="AlphaFoldDB" id="A0A561UKJ5"/>
<dbReference type="EMBL" id="VIWT01000001">
    <property type="protein sequence ID" value="TWF99856.1"/>
    <property type="molecule type" value="Genomic_DNA"/>
</dbReference>
<dbReference type="GO" id="GO:0016829">
    <property type="term" value="F:lyase activity"/>
    <property type="evidence" value="ECO:0007669"/>
    <property type="project" value="UniProtKB-KW"/>
</dbReference>
<dbReference type="PROSITE" id="PS51819">
    <property type="entry name" value="VOC"/>
    <property type="match status" value="1"/>
</dbReference>